<reference evidence="1 2" key="1">
    <citation type="journal article" date="2012" name="J. Bacteriol.">
        <title>Genome Sequence of "Candidatus Nitrosoarchaeum limnia" BG20, a Low-Salinity Ammonia-Oxidizing Archaeon from the San Francisco Bay Estuary.</title>
        <authorList>
            <person name="Mosier A.C."/>
            <person name="Allen E.E."/>
            <person name="Kim M."/>
            <person name="Ferriera S."/>
            <person name="Francis C.A."/>
        </authorList>
    </citation>
    <scope>NUCLEOTIDE SEQUENCE [LARGE SCALE GENOMIC DNA]</scope>
    <source>
        <strain evidence="1 2">BG20</strain>
    </source>
</reference>
<accession>S2EPL3</accession>
<evidence type="ECO:0000313" key="1">
    <source>
        <dbReference type="EMBL" id="EPA04434.1"/>
    </source>
</evidence>
<dbReference type="Proteomes" id="UP000014065">
    <property type="component" value="Unassembled WGS sequence"/>
</dbReference>
<sequence>MIFDDLDEKLVDFLETLTFPTVNNRVLSYPADHKMLINNFRKLLQQNVYYNPDRLKEWLHFHQQENQLQDNVIDNICRLADYTKIDFYEINEFRV</sequence>
<comment type="caution">
    <text evidence="1">The sequence shown here is derived from an EMBL/GenBank/DDBJ whole genome shotgun (WGS) entry which is preliminary data.</text>
</comment>
<name>S2EPL3_9ARCH</name>
<dbReference type="EMBL" id="AHJG01000299">
    <property type="protein sequence ID" value="EPA04434.1"/>
    <property type="molecule type" value="Genomic_DNA"/>
</dbReference>
<protein>
    <submittedName>
        <fullName evidence="1">Uncharacterized protein</fullName>
    </submittedName>
</protein>
<gene>
    <name evidence="1" type="ORF">BG20_I1825</name>
</gene>
<keyword evidence="2" id="KW-1185">Reference proteome</keyword>
<evidence type="ECO:0000313" key="2">
    <source>
        <dbReference type="Proteomes" id="UP000014065"/>
    </source>
</evidence>
<dbReference type="RefSeq" id="WP_010195148.1">
    <property type="nucleotide sequence ID" value="NZ_AHJG01000299.1"/>
</dbReference>
<organism evidence="1 2">
    <name type="scientific">Candidatus Nitrosarchaeum limnium BG20</name>
    <dbReference type="NCBI Taxonomy" id="859192"/>
    <lineage>
        <taxon>Archaea</taxon>
        <taxon>Nitrososphaerota</taxon>
        <taxon>Nitrososphaeria</taxon>
        <taxon>Nitrosopumilales</taxon>
        <taxon>Nitrosopumilaceae</taxon>
        <taxon>Nitrosarchaeum</taxon>
    </lineage>
</organism>
<proteinExistence type="predicted"/>
<dbReference type="AlphaFoldDB" id="S2EPL3"/>